<name>A0A401SW17_CHIPU</name>
<feature type="compositionally biased region" description="Gly residues" evidence="1">
    <location>
        <begin position="41"/>
        <end position="52"/>
    </location>
</feature>
<organism evidence="2 3">
    <name type="scientific">Chiloscyllium punctatum</name>
    <name type="common">Brownbanded bambooshark</name>
    <name type="synonym">Hemiscyllium punctatum</name>
    <dbReference type="NCBI Taxonomy" id="137246"/>
    <lineage>
        <taxon>Eukaryota</taxon>
        <taxon>Metazoa</taxon>
        <taxon>Chordata</taxon>
        <taxon>Craniata</taxon>
        <taxon>Vertebrata</taxon>
        <taxon>Chondrichthyes</taxon>
        <taxon>Elasmobranchii</taxon>
        <taxon>Galeomorphii</taxon>
        <taxon>Galeoidea</taxon>
        <taxon>Orectolobiformes</taxon>
        <taxon>Hemiscylliidae</taxon>
        <taxon>Chiloscyllium</taxon>
    </lineage>
</organism>
<reference evidence="2 3" key="1">
    <citation type="journal article" date="2018" name="Nat. Ecol. Evol.">
        <title>Shark genomes provide insights into elasmobranch evolution and the origin of vertebrates.</title>
        <authorList>
            <person name="Hara Y"/>
            <person name="Yamaguchi K"/>
            <person name="Onimaru K"/>
            <person name="Kadota M"/>
            <person name="Koyanagi M"/>
            <person name="Keeley SD"/>
            <person name="Tatsumi K"/>
            <person name="Tanaka K"/>
            <person name="Motone F"/>
            <person name="Kageyama Y"/>
            <person name="Nozu R"/>
            <person name="Adachi N"/>
            <person name="Nishimura O"/>
            <person name="Nakagawa R"/>
            <person name="Tanegashima C"/>
            <person name="Kiyatake I"/>
            <person name="Matsumoto R"/>
            <person name="Murakumo K"/>
            <person name="Nishida K"/>
            <person name="Terakita A"/>
            <person name="Kuratani S"/>
            <person name="Sato K"/>
            <person name="Hyodo S Kuraku.S."/>
        </authorList>
    </citation>
    <scope>NUCLEOTIDE SEQUENCE [LARGE SCALE GENOMIC DNA]</scope>
</reference>
<evidence type="ECO:0000313" key="2">
    <source>
        <dbReference type="EMBL" id="GCC34570.1"/>
    </source>
</evidence>
<proteinExistence type="predicted"/>
<dbReference type="EMBL" id="BEZZ01000610">
    <property type="protein sequence ID" value="GCC34570.1"/>
    <property type="molecule type" value="Genomic_DNA"/>
</dbReference>
<keyword evidence="3" id="KW-1185">Reference proteome</keyword>
<protein>
    <submittedName>
        <fullName evidence="2">Uncharacterized protein</fullName>
    </submittedName>
</protein>
<dbReference type="AlphaFoldDB" id="A0A401SW17"/>
<feature type="region of interest" description="Disordered" evidence="1">
    <location>
        <begin position="28"/>
        <end position="86"/>
    </location>
</feature>
<dbReference type="Proteomes" id="UP000287033">
    <property type="component" value="Unassembled WGS sequence"/>
</dbReference>
<evidence type="ECO:0000313" key="3">
    <source>
        <dbReference type="Proteomes" id="UP000287033"/>
    </source>
</evidence>
<gene>
    <name evidence="2" type="ORF">chiPu_0013045</name>
</gene>
<evidence type="ECO:0000256" key="1">
    <source>
        <dbReference type="SAM" id="MobiDB-lite"/>
    </source>
</evidence>
<sequence length="156" mass="16414">MRGASLRRPTVCQAHAQAAIFLEPPERSWRSVLGPGPGPGPGIGDRGSGIGDRGSVPVRAQQPGPLCPSNRNPAAPASSRVSGLGDVTKGFASRNLKSNRPADIANPQWPVEKGVKRIELAIGKTKSERPSGAAEVAQFIVIWTSMDLEHGGQEYC</sequence>
<accession>A0A401SW17</accession>
<comment type="caution">
    <text evidence="2">The sequence shown here is derived from an EMBL/GenBank/DDBJ whole genome shotgun (WGS) entry which is preliminary data.</text>
</comment>